<dbReference type="InterPro" id="IPR029045">
    <property type="entry name" value="ClpP/crotonase-like_dom_sf"/>
</dbReference>
<gene>
    <name evidence="1" type="ORF">MNBD_ALPHA05-2382</name>
</gene>
<name>A0A3B0SB86_9ZZZZ</name>
<accession>A0A3B0SB86</accession>
<sequence length="282" mass="31353">MKLRHFIFGLLVALLGVWSLSAFAFDGGLFEARHIAKSCNGAAPVSFASLKDRDVLCLTGEINKQMEEEITQRLRPSPRNLAVVIDSAGGSVARAINIADLLSAPGYDLIVTKACYSSCANYLFVAANRKFLLEGADIGWHGSTAPRSFERYVDIFFAKDKPLGARAQKKLRKRYKALKHAQEDFVEKYKISEEIYFTHWSAYACAAGAPTWNHYRGADGQRVFSVRWRPSLLNMQNRFGIANVVAAVSDDYADNAVSVTLNDGARELVSVSDRCLFKSRLR</sequence>
<evidence type="ECO:0000313" key="1">
    <source>
        <dbReference type="EMBL" id="VAW01193.1"/>
    </source>
</evidence>
<protein>
    <submittedName>
        <fullName evidence="1">Uncharacterized protein</fullName>
    </submittedName>
</protein>
<organism evidence="1">
    <name type="scientific">hydrothermal vent metagenome</name>
    <dbReference type="NCBI Taxonomy" id="652676"/>
    <lineage>
        <taxon>unclassified sequences</taxon>
        <taxon>metagenomes</taxon>
        <taxon>ecological metagenomes</taxon>
    </lineage>
</organism>
<dbReference type="EMBL" id="UOEH01000330">
    <property type="protein sequence ID" value="VAW01193.1"/>
    <property type="molecule type" value="Genomic_DNA"/>
</dbReference>
<dbReference type="Gene3D" id="3.90.226.10">
    <property type="entry name" value="2-enoyl-CoA Hydratase, Chain A, domain 1"/>
    <property type="match status" value="1"/>
</dbReference>
<proteinExistence type="predicted"/>
<reference evidence="1" key="1">
    <citation type="submission" date="2018-06" db="EMBL/GenBank/DDBJ databases">
        <authorList>
            <person name="Zhirakovskaya E."/>
        </authorList>
    </citation>
    <scope>NUCLEOTIDE SEQUENCE</scope>
</reference>
<dbReference type="SUPFAM" id="SSF52096">
    <property type="entry name" value="ClpP/crotonase"/>
    <property type="match status" value="1"/>
</dbReference>
<dbReference type="AlphaFoldDB" id="A0A3B0SB86"/>